<feature type="transmembrane region" description="Helical" evidence="1">
    <location>
        <begin position="103"/>
        <end position="128"/>
    </location>
</feature>
<accession>A0A7E4ZUW5</accession>
<evidence type="ECO:0000256" key="1">
    <source>
        <dbReference type="SAM" id="Phobius"/>
    </source>
</evidence>
<dbReference type="AlphaFoldDB" id="A0A7E4ZUW5"/>
<sequence>MSTPVIPVAAPASSSGGKKKIKSKLHASGLLVAIRPSIQKGYRCGIIILIQALLAVFFATIGIIEIALEKRRISGIVCLHMASTFALLWIIHFWGWRYNSPKLLITHTVICALLALSLMLSVLSMLFSDLYHAVVMNLPPIRHQLQCGVIEAVVSVGLLTVFGAASWSRAEKGRAYSDARRRYMFAMKALESYILQRSHM</sequence>
<reference evidence="2" key="1">
    <citation type="journal article" date="2013" name="Genetics">
        <title>The draft genome and transcriptome of Panagrellus redivivus are shaped by the harsh demands of a free-living lifestyle.</title>
        <authorList>
            <person name="Srinivasan J."/>
            <person name="Dillman A.R."/>
            <person name="Macchietto M.G."/>
            <person name="Heikkinen L."/>
            <person name="Lakso M."/>
            <person name="Fracchia K.M."/>
            <person name="Antoshechkin I."/>
            <person name="Mortazavi A."/>
            <person name="Wong G."/>
            <person name="Sternberg P.W."/>
        </authorList>
    </citation>
    <scope>NUCLEOTIDE SEQUENCE [LARGE SCALE GENOMIC DNA]</scope>
    <source>
        <strain evidence="2">MT8872</strain>
    </source>
</reference>
<name>A0A7E4ZUW5_PANRE</name>
<reference evidence="3" key="2">
    <citation type="submission" date="2020-10" db="UniProtKB">
        <authorList>
            <consortium name="WormBaseParasite"/>
        </authorList>
    </citation>
    <scope>IDENTIFICATION</scope>
</reference>
<organism evidence="2 3">
    <name type="scientific">Panagrellus redivivus</name>
    <name type="common">Microworm</name>
    <dbReference type="NCBI Taxonomy" id="6233"/>
    <lineage>
        <taxon>Eukaryota</taxon>
        <taxon>Metazoa</taxon>
        <taxon>Ecdysozoa</taxon>
        <taxon>Nematoda</taxon>
        <taxon>Chromadorea</taxon>
        <taxon>Rhabditida</taxon>
        <taxon>Tylenchina</taxon>
        <taxon>Panagrolaimomorpha</taxon>
        <taxon>Panagrolaimoidea</taxon>
        <taxon>Panagrolaimidae</taxon>
        <taxon>Panagrellus</taxon>
    </lineage>
</organism>
<keyword evidence="1" id="KW-0472">Membrane</keyword>
<feature type="transmembrane region" description="Helical" evidence="1">
    <location>
        <begin position="148"/>
        <end position="167"/>
    </location>
</feature>
<keyword evidence="2" id="KW-1185">Reference proteome</keyword>
<keyword evidence="1" id="KW-1133">Transmembrane helix</keyword>
<dbReference type="Proteomes" id="UP000492821">
    <property type="component" value="Unassembled WGS sequence"/>
</dbReference>
<protein>
    <submittedName>
        <fullName evidence="3">MARVEL domain-containing protein</fullName>
    </submittedName>
</protein>
<evidence type="ECO:0000313" key="3">
    <source>
        <dbReference type="WBParaSite" id="Pan_g18999.t1"/>
    </source>
</evidence>
<feature type="transmembrane region" description="Helical" evidence="1">
    <location>
        <begin position="44"/>
        <end position="67"/>
    </location>
</feature>
<keyword evidence="1" id="KW-0812">Transmembrane</keyword>
<evidence type="ECO:0000313" key="2">
    <source>
        <dbReference type="Proteomes" id="UP000492821"/>
    </source>
</evidence>
<feature type="transmembrane region" description="Helical" evidence="1">
    <location>
        <begin position="73"/>
        <end position="91"/>
    </location>
</feature>
<dbReference type="WBParaSite" id="Pan_g18999.t1">
    <property type="protein sequence ID" value="Pan_g18999.t1"/>
    <property type="gene ID" value="Pan_g18999"/>
</dbReference>
<proteinExistence type="predicted"/>